<evidence type="ECO:0000256" key="2">
    <source>
        <dbReference type="ARBA" id="ARBA00022723"/>
    </source>
</evidence>
<dbReference type="GO" id="GO:0008270">
    <property type="term" value="F:zinc ion binding"/>
    <property type="evidence" value="ECO:0007669"/>
    <property type="project" value="TreeGrafter"/>
</dbReference>
<feature type="domain" description="Enoyl reductase (ER)" evidence="5">
    <location>
        <begin position="18"/>
        <end position="381"/>
    </location>
</feature>
<dbReference type="Pfam" id="PF08240">
    <property type="entry name" value="ADH_N"/>
    <property type="match status" value="1"/>
</dbReference>
<dbReference type="EMBL" id="VDUY01000005">
    <property type="protein sequence ID" value="TXL64796.1"/>
    <property type="molecule type" value="Genomic_DNA"/>
</dbReference>
<comment type="cofactor">
    <cofactor evidence="1">
        <name>Zn(2+)</name>
        <dbReference type="ChEBI" id="CHEBI:29105"/>
    </cofactor>
</comment>
<dbReference type="GO" id="GO:0051903">
    <property type="term" value="F:S-(hydroxymethyl)glutathione dehydrogenase [NAD(P)+] activity"/>
    <property type="evidence" value="ECO:0007669"/>
    <property type="project" value="TreeGrafter"/>
</dbReference>
<dbReference type="PANTHER" id="PTHR43880">
    <property type="entry name" value="ALCOHOL DEHYDROGENASE"/>
    <property type="match status" value="1"/>
</dbReference>
<evidence type="ECO:0000256" key="4">
    <source>
        <dbReference type="ARBA" id="ARBA00023027"/>
    </source>
</evidence>
<dbReference type="InterPro" id="IPR036291">
    <property type="entry name" value="NAD(P)-bd_dom_sf"/>
</dbReference>
<gene>
    <name evidence="6" type="ORF">FHP08_13775</name>
</gene>
<comment type="caution">
    <text evidence="6">The sequence shown here is derived from an EMBL/GenBank/DDBJ whole genome shotgun (WGS) entry which is preliminary data.</text>
</comment>
<dbReference type="GO" id="GO:0046294">
    <property type="term" value="P:formaldehyde catabolic process"/>
    <property type="evidence" value="ECO:0007669"/>
    <property type="project" value="TreeGrafter"/>
</dbReference>
<dbReference type="SUPFAM" id="SSF51735">
    <property type="entry name" value="NAD(P)-binding Rossmann-fold domains"/>
    <property type="match status" value="1"/>
</dbReference>
<evidence type="ECO:0000256" key="3">
    <source>
        <dbReference type="ARBA" id="ARBA00022833"/>
    </source>
</evidence>
<dbReference type="CDD" id="cd08281">
    <property type="entry name" value="liver_ADH_like1"/>
    <property type="match status" value="1"/>
</dbReference>
<evidence type="ECO:0000313" key="6">
    <source>
        <dbReference type="EMBL" id="TXL64796.1"/>
    </source>
</evidence>
<dbReference type="InterPro" id="IPR013154">
    <property type="entry name" value="ADH-like_N"/>
</dbReference>
<dbReference type="Gene3D" id="3.40.50.720">
    <property type="entry name" value="NAD(P)-binding Rossmann-like Domain"/>
    <property type="match status" value="1"/>
</dbReference>
<dbReference type="Pfam" id="PF00107">
    <property type="entry name" value="ADH_zinc_N"/>
    <property type="match status" value="1"/>
</dbReference>
<reference evidence="6 7" key="1">
    <citation type="submission" date="2019-06" db="EMBL/GenBank/DDBJ databases">
        <title>Quisquiliibacterium sp. nov., isolated from a maize field.</title>
        <authorList>
            <person name="Lin S.-Y."/>
            <person name="Tsai C.-F."/>
            <person name="Young C.-C."/>
        </authorList>
    </citation>
    <scope>NUCLEOTIDE SEQUENCE [LARGE SCALE GENOMIC DNA]</scope>
    <source>
        <strain evidence="6 7">CC-CFT501</strain>
    </source>
</reference>
<dbReference type="InterPro" id="IPR013149">
    <property type="entry name" value="ADH-like_C"/>
</dbReference>
<protein>
    <submittedName>
        <fullName evidence="6">Zinc-binding dehydrogenase</fullName>
    </submittedName>
</protein>
<dbReference type="InterPro" id="IPR020843">
    <property type="entry name" value="ER"/>
</dbReference>
<organism evidence="6 7">
    <name type="scientific">Zeimonas arvi</name>
    <dbReference type="NCBI Taxonomy" id="2498847"/>
    <lineage>
        <taxon>Bacteria</taxon>
        <taxon>Pseudomonadati</taxon>
        <taxon>Pseudomonadota</taxon>
        <taxon>Betaproteobacteria</taxon>
        <taxon>Burkholderiales</taxon>
        <taxon>Burkholderiaceae</taxon>
        <taxon>Zeimonas</taxon>
    </lineage>
</organism>
<keyword evidence="3" id="KW-0862">Zinc</keyword>
<dbReference type="Gene3D" id="3.90.180.10">
    <property type="entry name" value="Medium-chain alcohol dehydrogenases, catalytic domain"/>
    <property type="match status" value="1"/>
</dbReference>
<evidence type="ECO:0000256" key="1">
    <source>
        <dbReference type="ARBA" id="ARBA00001947"/>
    </source>
</evidence>
<dbReference type="PANTHER" id="PTHR43880:SF12">
    <property type="entry name" value="ALCOHOL DEHYDROGENASE CLASS-3"/>
    <property type="match status" value="1"/>
</dbReference>
<dbReference type="AlphaFoldDB" id="A0A5C8NUE5"/>
<dbReference type="GO" id="GO:0005829">
    <property type="term" value="C:cytosol"/>
    <property type="evidence" value="ECO:0007669"/>
    <property type="project" value="TreeGrafter"/>
</dbReference>
<dbReference type="FunFam" id="3.40.50.720:FF:000003">
    <property type="entry name" value="S-(hydroxymethyl)glutathione dehydrogenase"/>
    <property type="match status" value="1"/>
</dbReference>
<dbReference type="RefSeq" id="WP_147705045.1">
    <property type="nucleotide sequence ID" value="NZ_VDUY01000005.1"/>
</dbReference>
<evidence type="ECO:0000259" key="5">
    <source>
        <dbReference type="SMART" id="SM00829"/>
    </source>
</evidence>
<keyword evidence="7" id="KW-1185">Reference proteome</keyword>
<accession>A0A5C8NUE5</accession>
<evidence type="ECO:0000313" key="7">
    <source>
        <dbReference type="Proteomes" id="UP000321548"/>
    </source>
</evidence>
<dbReference type="OrthoDB" id="9770544at2"/>
<name>A0A5C8NUE5_9BURK</name>
<dbReference type="InterPro" id="IPR011032">
    <property type="entry name" value="GroES-like_sf"/>
</dbReference>
<keyword evidence="4" id="KW-0520">NAD</keyword>
<dbReference type="Proteomes" id="UP000321548">
    <property type="component" value="Unassembled WGS sequence"/>
</dbReference>
<dbReference type="SMART" id="SM00829">
    <property type="entry name" value="PKS_ER"/>
    <property type="match status" value="1"/>
</dbReference>
<sequence length="384" mass="39904">MKFRAAVLREMSLPMPYADSRPLSIEEVEVAPPGRGEILVRIRAAGLCHSDLSAINGDRPWPMPIVPGHEAAAEVLELGDGVTDLAVGDHVALIFRPNCGTCPSCASGRPALCVPGGESNAAGSLLGGYKRLRAVAGTGIDGKPGGTLNHHLGCAAFAEYAVVSRRSAVKIDPTLPWDEAALFGCAVITGAGAVVNTAKVEAGTKVAVVGLGGVGFSSLLAAKAVGAVEVIAVDMLDAKLDKARELGATQCFNAGDPAVIDRIKAATGGGVDYAFEMAGSVKALELAYRITARGGTTVTAGLPNPAHKWEMQAVTLIAEERTVKGSYVGSCVPSRDIPRFIAMYKAGLLPVDKLLSERIRLDDINGALDRLARGESIRQVIMMD</sequence>
<keyword evidence="2" id="KW-0479">Metal-binding</keyword>
<proteinExistence type="predicted"/>
<dbReference type="SUPFAM" id="SSF50129">
    <property type="entry name" value="GroES-like"/>
    <property type="match status" value="2"/>
</dbReference>